<feature type="compositionally biased region" description="Low complexity" evidence="1">
    <location>
        <begin position="58"/>
        <end position="75"/>
    </location>
</feature>
<feature type="region of interest" description="Disordered" evidence="1">
    <location>
        <begin position="11"/>
        <end position="124"/>
    </location>
</feature>
<accession>A0A017SRL7</accession>
<proteinExistence type="predicted"/>
<evidence type="ECO:0000313" key="3">
    <source>
        <dbReference type="Proteomes" id="UP000019804"/>
    </source>
</evidence>
<dbReference type="RefSeq" id="XP_040643271.1">
    <property type="nucleotide sequence ID" value="XM_040779866.1"/>
</dbReference>
<dbReference type="HOGENOM" id="CLU_1146982_0_0_1"/>
<dbReference type="EMBL" id="KK088411">
    <property type="protein sequence ID" value="EYE99583.1"/>
    <property type="molecule type" value="Genomic_DNA"/>
</dbReference>
<sequence>MYLRFYHFLPSFKPSLDPDSDDVSSPSILSPSSPSIPSSNLSSSTRTRIPFLSHLQSKKQQNLHLYQHQQQQQKQVRWGPATEIPPTKPEPEARPHPLRGSPLLQLKPKPKHSNAKPIRKPPTPLDQEMFHKNLWEMIHQAEAKVKLSYEYLNLSGEDERDDRVLDAWFRVEEQVMDKRVNRAARSQVQALVQAQARPKIAKRKKKAKRVLKSEKKSGLFGEAEVSSKGMDIIQGVEKVVED</sequence>
<reference evidence="3" key="1">
    <citation type="journal article" date="2014" name="Nat. Commun.">
        <title>Genomic adaptations of the halophilic Dead Sea filamentous fungus Eurotium rubrum.</title>
        <authorList>
            <person name="Kis-Papo T."/>
            <person name="Weig A.R."/>
            <person name="Riley R."/>
            <person name="Persoh D."/>
            <person name="Salamov A."/>
            <person name="Sun H."/>
            <person name="Lipzen A."/>
            <person name="Wasser S.P."/>
            <person name="Rambold G."/>
            <person name="Grigoriev I.V."/>
            <person name="Nevo E."/>
        </authorList>
    </citation>
    <scope>NUCLEOTIDE SEQUENCE [LARGE SCALE GENOMIC DNA]</scope>
    <source>
        <strain evidence="3">CBS 135680</strain>
    </source>
</reference>
<dbReference type="Proteomes" id="UP000019804">
    <property type="component" value="Unassembled WGS sequence"/>
</dbReference>
<dbReference type="STRING" id="1388766.A0A017SRL7"/>
<dbReference type="OrthoDB" id="4509754at2759"/>
<protein>
    <submittedName>
        <fullName evidence="2">Uncharacterized protein</fullName>
    </submittedName>
</protein>
<gene>
    <name evidence="2" type="ORF">EURHEDRAFT_398753</name>
</gene>
<name>A0A017SRL7_ASPRC</name>
<evidence type="ECO:0000256" key="1">
    <source>
        <dbReference type="SAM" id="MobiDB-lite"/>
    </source>
</evidence>
<evidence type="ECO:0000313" key="2">
    <source>
        <dbReference type="EMBL" id="EYE99583.1"/>
    </source>
</evidence>
<dbReference type="AlphaFoldDB" id="A0A017SRL7"/>
<dbReference type="GeneID" id="63694990"/>
<organism evidence="2 3">
    <name type="scientific">Aspergillus ruber (strain CBS 135680)</name>
    <dbReference type="NCBI Taxonomy" id="1388766"/>
    <lineage>
        <taxon>Eukaryota</taxon>
        <taxon>Fungi</taxon>
        <taxon>Dikarya</taxon>
        <taxon>Ascomycota</taxon>
        <taxon>Pezizomycotina</taxon>
        <taxon>Eurotiomycetes</taxon>
        <taxon>Eurotiomycetidae</taxon>
        <taxon>Eurotiales</taxon>
        <taxon>Aspergillaceae</taxon>
        <taxon>Aspergillus</taxon>
        <taxon>Aspergillus subgen. Aspergillus</taxon>
    </lineage>
</organism>
<feature type="compositionally biased region" description="Basic residues" evidence="1">
    <location>
        <begin position="108"/>
        <end position="119"/>
    </location>
</feature>
<keyword evidence="3" id="KW-1185">Reference proteome</keyword>
<feature type="compositionally biased region" description="Low complexity" evidence="1">
    <location>
        <begin position="23"/>
        <end position="44"/>
    </location>
</feature>